<proteinExistence type="predicted"/>
<dbReference type="EMBL" id="WJQU01000001">
    <property type="protein sequence ID" value="KAJ6646880.1"/>
    <property type="molecule type" value="Genomic_DNA"/>
</dbReference>
<accession>A0A9Q0S821</accession>
<keyword evidence="3" id="KW-1185">Reference proteome</keyword>
<evidence type="ECO:0000313" key="3">
    <source>
        <dbReference type="Proteomes" id="UP001151699"/>
    </source>
</evidence>
<dbReference type="AlphaFoldDB" id="A0A9Q0S821"/>
<gene>
    <name evidence="2" type="ORF">Bhyg_02094</name>
</gene>
<comment type="caution">
    <text evidence="2">The sequence shown here is derived from an EMBL/GenBank/DDBJ whole genome shotgun (WGS) entry which is preliminary data.</text>
</comment>
<evidence type="ECO:0000256" key="1">
    <source>
        <dbReference type="SAM" id="MobiDB-lite"/>
    </source>
</evidence>
<protein>
    <submittedName>
        <fullName evidence="2">Uncharacterized protein</fullName>
    </submittedName>
</protein>
<name>A0A9Q0S821_9DIPT</name>
<feature type="compositionally biased region" description="Acidic residues" evidence="1">
    <location>
        <begin position="7"/>
        <end position="21"/>
    </location>
</feature>
<dbReference type="OrthoDB" id="8067805at2759"/>
<reference evidence="2" key="1">
    <citation type="submission" date="2022-07" db="EMBL/GenBank/DDBJ databases">
        <authorList>
            <person name="Trinca V."/>
            <person name="Uliana J.V.C."/>
            <person name="Torres T.T."/>
            <person name="Ward R.J."/>
            <person name="Monesi N."/>
        </authorList>
    </citation>
    <scope>NUCLEOTIDE SEQUENCE</scope>
    <source>
        <strain evidence="2">HSMRA1968</strain>
        <tissue evidence="2">Whole embryos</tissue>
    </source>
</reference>
<organism evidence="2 3">
    <name type="scientific">Pseudolycoriella hygida</name>
    <dbReference type="NCBI Taxonomy" id="35572"/>
    <lineage>
        <taxon>Eukaryota</taxon>
        <taxon>Metazoa</taxon>
        <taxon>Ecdysozoa</taxon>
        <taxon>Arthropoda</taxon>
        <taxon>Hexapoda</taxon>
        <taxon>Insecta</taxon>
        <taxon>Pterygota</taxon>
        <taxon>Neoptera</taxon>
        <taxon>Endopterygota</taxon>
        <taxon>Diptera</taxon>
        <taxon>Nematocera</taxon>
        <taxon>Sciaroidea</taxon>
        <taxon>Sciaridae</taxon>
        <taxon>Pseudolycoriella</taxon>
    </lineage>
</organism>
<dbReference type="Proteomes" id="UP001151699">
    <property type="component" value="Chromosome A"/>
</dbReference>
<sequence>MPNADESGCESDMAEGVEEAESNSGGDAIAMLGAAMPCETINPNIGALKREFEAYHSALATSTPITAVPQIHPINLKSEVSDCETDEFWRNPKKNIPLEFTATPLNRDSRRIVEIGRLMDDEMFVAIAVALY</sequence>
<evidence type="ECO:0000313" key="2">
    <source>
        <dbReference type="EMBL" id="KAJ6646880.1"/>
    </source>
</evidence>
<feature type="region of interest" description="Disordered" evidence="1">
    <location>
        <begin position="1"/>
        <end position="23"/>
    </location>
</feature>